<dbReference type="KEGG" id="kvl:KVU_1598"/>
<proteinExistence type="predicted"/>
<accession>F9YA26</accession>
<organism evidence="1 2">
    <name type="scientific">Ketogulonicigenium vulgare (strain WSH-001)</name>
    <dbReference type="NCBI Taxonomy" id="759362"/>
    <lineage>
        <taxon>Bacteria</taxon>
        <taxon>Pseudomonadati</taxon>
        <taxon>Pseudomonadota</taxon>
        <taxon>Alphaproteobacteria</taxon>
        <taxon>Rhodobacterales</taxon>
        <taxon>Roseobacteraceae</taxon>
        <taxon>Ketogulonicigenium</taxon>
    </lineage>
</organism>
<dbReference type="AlphaFoldDB" id="F9YA26"/>
<name>F9YA26_KETVW</name>
<keyword evidence="2" id="KW-1185">Reference proteome</keyword>
<evidence type="ECO:0000313" key="1">
    <source>
        <dbReference type="EMBL" id="AEM41437.1"/>
    </source>
</evidence>
<dbReference type="HOGENOM" id="CLU_2287725_0_0_5"/>
<reference evidence="1 2" key="1">
    <citation type="journal article" date="2011" name="J. Bacteriol.">
        <title>Complete genome sequence of the industrial strain Ketogulonicigenium vulgare WSH-001.</title>
        <authorList>
            <person name="Liu L."/>
            <person name="Li Y."/>
            <person name="Zhang J."/>
            <person name="Zhou Z."/>
            <person name="Liu J."/>
            <person name="Li X."/>
            <person name="Zhou J."/>
            <person name="Du G."/>
            <person name="Wang L."/>
            <person name="Chen J."/>
        </authorList>
    </citation>
    <scope>NUCLEOTIDE SEQUENCE [LARGE SCALE GENOMIC DNA]</scope>
    <source>
        <strain evidence="1 2">WSH-001</strain>
    </source>
</reference>
<gene>
    <name evidence="1" type="ordered locus">KVU_1598</name>
</gene>
<evidence type="ECO:0000313" key="2">
    <source>
        <dbReference type="Proteomes" id="UP000000692"/>
    </source>
</evidence>
<protein>
    <submittedName>
        <fullName evidence="1">Uncharacterized protein</fullName>
    </submittedName>
</protein>
<dbReference type="EMBL" id="CP002018">
    <property type="protein sequence ID" value="AEM41437.1"/>
    <property type="molecule type" value="Genomic_DNA"/>
</dbReference>
<sequence length="101" mass="10908">MSAAMIHELESLIARSKRLGTWSHTASSVYGSEMTKPHALILAAPVELPHYDQAPPFAVAIAGSLVAQPDQLLSEIADQLNAVPVIAQYCLDLLREKESGR</sequence>
<dbReference type="Proteomes" id="UP000000692">
    <property type="component" value="Chromosome"/>
</dbReference>